<feature type="transmembrane region" description="Helical" evidence="6">
    <location>
        <begin position="129"/>
        <end position="159"/>
    </location>
</feature>
<dbReference type="InterPro" id="IPR003834">
    <property type="entry name" value="Cyt_c_assmbl_TM_dom"/>
</dbReference>
<evidence type="ECO:0000256" key="2">
    <source>
        <dbReference type="ARBA" id="ARBA00006143"/>
    </source>
</evidence>
<evidence type="ECO:0000256" key="1">
    <source>
        <dbReference type="ARBA" id="ARBA00004141"/>
    </source>
</evidence>
<comment type="subcellular location">
    <subcellularLocation>
        <location evidence="1">Membrane</location>
        <topology evidence="1">Multi-pass membrane protein</topology>
    </subcellularLocation>
</comment>
<dbReference type="PANTHER" id="PTHR31272">
    <property type="entry name" value="CYTOCHROME C-TYPE BIOGENESIS PROTEIN HI_1454-RELATED"/>
    <property type="match status" value="1"/>
</dbReference>
<evidence type="ECO:0000256" key="4">
    <source>
        <dbReference type="ARBA" id="ARBA00022989"/>
    </source>
</evidence>
<dbReference type="EMBL" id="CP032413">
    <property type="protein sequence ID" value="AYB48126.1"/>
    <property type="molecule type" value="Genomic_DNA"/>
</dbReference>
<accession>A0A385TWF8</accession>
<feature type="transmembrane region" description="Helical" evidence="6">
    <location>
        <begin position="89"/>
        <end position="109"/>
    </location>
</feature>
<dbReference type="Proteomes" id="UP000266552">
    <property type="component" value="Plasmid pAZOPL1"/>
</dbReference>
<organism evidence="8 9">
    <name type="scientific">Paenibacillus lautus</name>
    <name type="common">Bacillus lautus</name>
    <dbReference type="NCBI Taxonomy" id="1401"/>
    <lineage>
        <taxon>Bacteria</taxon>
        <taxon>Bacillati</taxon>
        <taxon>Bacillota</taxon>
        <taxon>Bacilli</taxon>
        <taxon>Bacillales</taxon>
        <taxon>Paenibacillaceae</taxon>
        <taxon>Paenibacillus</taxon>
    </lineage>
</organism>
<geneLocation type="plasmid" evidence="8 9">
    <name>pAZOPL1</name>
</geneLocation>
<feature type="transmembrane region" description="Helical" evidence="6">
    <location>
        <begin position="165"/>
        <end position="188"/>
    </location>
</feature>
<keyword evidence="8" id="KW-0614">Plasmid</keyword>
<feature type="domain" description="Cytochrome C biogenesis protein transmembrane" evidence="7">
    <location>
        <begin position="7"/>
        <end position="189"/>
    </location>
</feature>
<evidence type="ECO:0000256" key="5">
    <source>
        <dbReference type="ARBA" id="ARBA00023136"/>
    </source>
</evidence>
<dbReference type="InterPro" id="IPR051790">
    <property type="entry name" value="Cytochrome_c-biogenesis_DsbD"/>
</dbReference>
<evidence type="ECO:0000313" key="8">
    <source>
        <dbReference type="EMBL" id="AYB48126.1"/>
    </source>
</evidence>
<evidence type="ECO:0000313" key="9">
    <source>
        <dbReference type="Proteomes" id="UP000266552"/>
    </source>
</evidence>
<dbReference type="AlphaFoldDB" id="A0A385TWF8"/>
<keyword evidence="3 6" id="KW-0812">Transmembrane</keyword>
<evidence type="ECO:0000256" key="3">
    <source>
        <dbReference type="ARBA" id="ARBA00022692"/>
    </source>
</evidence>
<keyword evidence="4 6" id="KW-1133">Transmembrane helix</keyword>
<keyword evidence="9" id="KW-1185">Reference proteome</keyword>
<proteinExistence type="inferred from homology"/>
<dbReference type="KEGG" id="plw:D5F53_32950"/>
<protein>
    <submittedName>
        <fullName evidence="8">Cytochrome c biogenesis protein CcdA</fullName>
    </submittedName>
</protein>
<evidence type="ECO:0000259" key="7">
    <source>
        <dbReference type="Pfam" id="PF02683"/>
    </source>
</evidence>
<reference evidence="8 9" key="1">
    <citation type="submission" date="2018-09" db="EMBL/GenBank/DDBJ databases">
        <title>Genome Sequence of Paenibacillus lautus Strain E7593-69, Azo Dye-Degrading Bacteria, Isolated from Commercial Tattoo Inks.</title>
        <authorList>
            <person name="Nho S.W."/>
            <person name="Kim S.-J."/>
            <person name="Kweon O."/>
            <person name="Cerniglia C.E."/>
        </authorList>
    </citation>
    <scope>NUCLEOTIDE SEQUENCE [LARGE SCALE GENOMIC DNA]</scope>
    <source>
        <strain evidence="8 9">E7593-69</strain>
        <plasmid evidence="8 9">pAZOPL1</plasmid>
    </source>
</reference>
<name>A0A385TWF8_PAELA</name>
<dbReference type="GO" id="GO:0016020">
    <property type="term" value="C:membrane"/>
    <property type="evidence" value="ECO:0007669"/>
    <property type="project" value="UniProtKB-SubCell"/>
</dbReference>
<gene>
    <name evidence="8" type="ORF">D5F53_32950</name>
</gene>
<feature type="transmembrane region" description="Helical" evidence="6">
    <location>
        <begin position="200"/>
        <end position="217"/>
    </location>
</feature>
<evidence type="ECO:0000256" key="6">
    <source>
        <dbReference type="SAM" id="Phobius"/>
    </source>
</evidence>
<comment type="similarity">
    <text evidence="2">Belongs to the DsbD family.</text>
</comment>
<dbReference type="GO" id="GO:0017004">
    <property type="term" value="P:cytochrome complex assembly"/>
    <property type="evidence" value="ECO:0007669"/>
    <property type="project" value="InterPro"/>
</dbReference>
<feature type="transmembrane region" description="Helical" evidence="6">
    <location>
        <begin position="6"/>
        <end position="34"/>
    </location>
</feature>
<dbReference type="PANTHER" id="PTHR31272:SF4">
    <property type="entry name" value="CYTOCHROME C-TYPE BIOGENESIS PROTEIN HI_1454-RELATED"/>
    <property type="match status" value="1"/>
</dbReference>
<dbReference type="RefSeq" id="WP_119851478.1">
    <property type="nucleotide sequence ID" value="NZ_CP032413.1"/>
</dbReference>
<dbReference type="Pfam" id="PF02683">
    <property type="entry name" value="DsbD_TM"/>
    <property type="match status" value="1"/>
</dbReference>
<sequence>MFNADLTVWIVFAAGFLSFISPCCLPLYPSYISYITGVSVKDLQEGRGAFRKRTFFHTVFFILGFSIIFFALGLSASFIGNLFTGNQDLIRKIGGVMIVVMGLMMVGLFKPSILMKDLRFEWNKRPVGYLGSVLVGVTYAAGWTPCVGPILTAVLALGFTNPSEALIYTFSYTLGFAIPFFIMAFFLGRTKWILKHSNRLMKVGGALMVLTGVLLYTDQMTKITIFFIELYGGFTGF</sequence>
<feature type="transmembrane region" description="Helical" evidence="6">
    <location>
        <begin position="55"/>
        <end position="83"/>
    </location>
</feature>
<keyword evidence="5 6" id="KW-0472">Membrane</keyword>